<organism evidence="1 2">
    <name type="scientific">Olleya marilimosa</name>
    <dbReference type="NCBI Taxonomy" id="272164"/>
    <lineage>
        <taxon>Bacteria</taxon>
        <taxon>Pseudomonadati</taxon>
        <taxon>Bacteroidota</taxon>
        <taxon>Flavobacteriia</taxon>
        <taxon>Flavobacteriales</taxon>
        <taxon>Flavobacteriaceae</taxon>
    </lineage>
</organism>
<name>A0ABR8LRH1_9FLAO</name>
<reference evidence="1 2" key="1">
    <citation type="submission" date="2020-09" db="EMBL/GenBank/DDBJ databases">
        <title>Bacillus nautilus sp. nov., Chryseoglobus crepusculi sp. nov, and Psychrobacter noctis sp. nov., isolated from deep-sea sponges from the equatorial Atlantic.</title>
        <authorList>
            <person name="Stennett H.L."/>
            <person name="Williams S.E."/>
        </authorList>
    </citation>
    <scope>NUCLEOTIDE SEQUENCE [LARGE SCALE GENOMIC DNA]</scope>
    <source>
        <strain evidence="1 2">28M-24</strain>
    </source>
</reference>
<keyword evidence="2" id="KW-1185">Reference proteome</keyword>
<dbReference type="Pfam" id="PF10013">
    <property type="entry name" value="DUF2256"/>
    <property type="match status" value="1"/>
</dbReference>
<dbReference type="PANTHER" id="PTHR37463:SF1">
    <property type="entry name" value="DUF2256 DOMAIN-CONTAINING PROTEIN"/>
    <property type="match status" value="1"/>
</dbReference>
<dbReference type="PANTHER" id="PTHR37463">
    <property type="entry name" value="GSL3115 PROTEIN"/>
    <property type="match status" value="1"/>
</dbReference>
<dbReference type="InterPro" id="IPR017136">
    <property type="entry name" value="UCP037205"/>
</dbReference>
<evidence type="ECO:0000313" key="2">
    <source>
        <dbReference type="Proteomes" id="UP000627521"/>
    </source>
</evidence>
<comment type="caution">
    <text evidence="1">The sequence shown here is derived from an EMBL/GenBank/DDBJ whole genome shotgun (WGS) entry which is preliminary data.</text>
</comment>
<evidence type="ECO:0000313" key="1">
    <source>
        <dbReference type="EMBL" id="MBD3862286.1"/>
    </source>
</evidence>
<gene>
    <name evidence="1" type="ORF">IEG06_02400</name>
</gene>
<dbReference type="EMBL" id="JACXXH010000001">
    <property type="protein sequence ID" value="MBD3862286.1"/>
    <property type="molecule type" value="Genomic_DNA"/>
</dbReference>
<accession>A0ABR8LRH1</accession>
<protein>
    <submittedName>
        <fullName evidence="1">DUF2256 domain-containing protein</fullName>
    </submittedName>
</protein>
<dbReference type="PIRSF" id="PIRSF037205">
    <property type="entry name" value="UCP037205"/>
    <property type="match status" value="1"/>
</dbReference>
<dbReference type="RefSeq" id="WP_090840598.1">
    <property type="nucleotide sequence ID" value="NZ_CAXBHU010000001.1"/>
</dbReference>
<proteinExistence type="predicted"/>
<sequence length="50" mass="6074">MPKNIKKQNLPTKTCPTCQLPFTWRKKWEKSWNDVKYCSEKCRRNKTKTA</sequence>
<dbReference type="Proteomes" id="UP000627521">
    <property type="component" value="Unassembled WGS sequence"/>
</dbReference>